<dbReference type="GO" id="GO:0004733">
    <property type="term" value="F:pyridoxamine phosphate oxidase activity"/>
    <property type="evidence" value="ECO:0007669"/>
    <property type="project" value="UniProtKB-UniRule"/>
</dbReference>
<dbReference type="GO" id="GO:0010181">
    <property type="term" value="F:FMN binding"/>
    <property type="evidence" value="ECO:0007669"/>
    <property type="project" value="UniProtKB-UniRule"/>
</dbReference>
<feature type="region of interest" description="Disordered" evidence="7">
    <location>
        <begin position="1"/>
        <end position="23"/>
    </location>
</feature>
<keyword evidence="2" id="KW-0285">Flavoprotein</keyword>
<keyword evidence="4 10" id="KW-0560">Oxidoreductase</keyword>
<dbReference type="SUPFAM" id="SSF50475">
    <property type="entry name" value="FMN-binding split barrel"/>
    <property type="match status" value="1"/>
</dbReference>
<dbReference type="InterPro" id="IPR053451">
    <property type="entry name" value="Phenazine_biosynth_oxidase"/>
</dbReference>
<dbReference type="PANTHER" id="PTHR10851:SF0">
    <property type="entry name" value="PYRIDOXINE-5'-PHOSPHATE OXIDASE"/>
    <property type="match status" value="1"/>
</dbReference>
<dbReference type="NCBIfam" id="NF038138">
    <property type="entry name" value="phena_PhzG"/>
    <property type="match status" value="1"/>
</dbReference>
<feature type="domain" description="Pyridoxine 5'-phosphate oxidase dimerisation C-terminal" evidence="9">
    <location>
        <begin position="186"/>
        <end position="226"/>
    </location>
</feature>
<dbReference type="PANTHER" id="PTHR10851">
    <property type="entry name" value="PYRIDOXINE-5-PHOSPHATE OXIDASE"/>
    <property type="match status" value="1"/>
</dbReference>
<evidence type="ECO:0000256" key="4">
    <source>
        <dbReference type="ARBA" id="ARBA00023002"/>
    </source>
</evidence>
<evidence type="ECO:0000256" key="1">
    <source>
        <dbReference type="ARBA" id="ARBA00007301"/>
    </source>
</evidence>
<evidence type="ECO:0000256" key="2">
    <source>
        <dbReference type="ARBA" id="ARBA00022630"/>
    </source>
</evidence>
<dbReference type="EC" id="1.4.3.5" evidence="5"/>
<comment type="cofactor">
    <cofactor evidence="6">
        <name>FMN</name>
        <dbReference type="ChEBI" id="CHEBI:58210"/>
    </cofactor>
    <text evidence="6">Binds 1 FMN per subunit.</text>
</comment>
<evidence type="ECO:0000259" key="8">
    <source>
        <dbReference type="Pfam" id="PF01243"/>
    </source>
</evidence>
<comment type="similarity">
    <text evidence="1">Belongs to the pyridoxamine 5'-phosphate oxidase family.</text>
</comment>
<accession>A0A840QJV5</accession>
<evidence type="ECO:0000259" key="9">
    <source>
        <dbReference type="Pfam" id="PF10590"/>
    </source>
</evidence>
<feature type="domain" description="Pyridoxamine 5'-phosphate oxidase N-terminal" evidence="8">
    <location>
        <begin position="52"/>
        <end position="172"/>
    </location>
</feature>
<evidence type="ECO:0000256" key="5">
    <source>
        <dbReference type="NCBIfam" id="TIGR00558"/>
    </source>
</evidence>
<keyword evidence="3 6" id="KW-0288">FMN</keyword>
<dbReference type="AlphaFoldDB" id="A0A840QJV5"/>
<dbReference type="InterPro" id="IPR019576">
    <property type="entry name" value="Pyridoxamine_oxidase_dimer_C"/>
</dbReference>
<feature type="binding site" evidence="6">
    <location>
        <position position="99"/>
    </location>
    <ligand>
        <name>FMN</name>
        <dbReference type="ChEBI" id="CHEBI:58210"/>
    </ligand>
</feature>
<gene>
    <name evidence="10" type="ORF">BJ970_007098</name>
</gene>
<dbReference type="NCBIfam" id="NF004231">
    <property type="entry name" value="PRK05679.1"/>
    <property type="match status" value="1"/>
</dbReference>
<organism evidence="10 11">
    <name type="scientific">Saccharopolyspora phatthalungensis</name>
    <dbReference type="NCBI Taxonomy" id="664693"/>
    <lineage>
        <taxon>Bacteria</taxon>
        <taxon>Bacillati</taxon>
        <taxon>Actinomycetota</taxon>
        <taxon>Actinomycetes</taxon>
        <taxon>Pseudonocardiales</taxon>
        <taxon>Pseudonocardiaceae</taxon>
        <taxon>Saccharopolyspora</taxon>
    </lineage>
</organism>
<evidence type="ECO:0000313" key="11">
    <source>
        <dbReference type="Proteomes" id="UP000584374"/>
    </source>
</evidence>
<evidence type="ECO:0000256" key="6">
    <source>
        <dbReference type="PIRSR" id="PIRSR000190-2"/>
    </source>
</evidence>
<name>A0A840QJV5_9PSEU</name>
<reference evidence="10 11" key="1">
    <citation type="submission" date="2020-08" db="EMBL/GenBank/DDBJ databases">
        <title>Sequencing the genomes of 1000 actinobacteria strains.</title>
        <authorList>
            <person name="Klenk H.-P."/>
        </authorList>
    </citation>
    <scope>NUCLEOTIDE SEQUENCE [LARGE SCALE GENOMIC DNA]</scope>
    <source>
        <strain evidence="10 11">DSM 45584</strain>
    </source>
</reference>
<dbReference type="EMBL" id="JACHIW010000002">
    <property type="protein sequence ID" value="MBB5159499.1"/>
    <property type="molecule type" value="Genomic_DNA"/>
</dbReference>
<dbReference type="PIRSF" id="PIRSF000190">
    <property type="entry name" value="Pyd_amn-ph_oxd"/>
    <property type="match status" value="1"/>
</dbReference>
<dbReference type="InterPro" id="IPR000659">
    <property type="entry name" value="Pyridox_Oxase"/>
</dbReference>
<feature type="binding site" evidence="6">
    <location>
        <position position="98"/>
    </location>
    <ligand>
        <name>FMN</name>
        <dbReference type="ChEBI" id="CHEBI:58210"/>
    </ligand>
</feature>
<dbReference type="Pfam" id="PF10590">
    <property type="entry name" value="PNP_phzG_C"/>
    <property type="match status" value="1"/>
</dbReference>
<sequence length="226" mass="25142">MDSTTSGSVRKAELPSRQAATLTGDESLHLPEFDAPPRNPVELLHRWLDIATEKGVREPRAVVLATANELGRPSSRVVLLKEITDDGELVFTTHVNSRKGRDLAATPWASVNFYWRETLQQINVSGPVEPLPAARSDELFAERPVAAQATTAVSAQSTTLSDEQEMADRAQRLIDAGDPLPRPTGWGGYLLRPDAIEFWHGRANRLHRRLEYTRDGAAWAHRRLQP</sequence>
<dbReference type="Gene3D" id="2.30.110.10">
    <property type="entry name" value="Electron Transport, Fmn-binding Protein, Chain A"/>
    <property type="match status" value="1"/>
</dbReference>
<feature type="binding site" evidence="6">
    <location>
        <begin position="156"/>
        <end position="157"/>
    </location>
    <ligand>
        <name>FMN</name>
        <dbReference type="ChEBI" id="CHEBI:58210"/>
    </ligand>
</feature>
<dbReference type="InterPro" id="IPR012349">
    <property type="entry name" value="Split_barrel_FMN-bd"/>
</dbReference>
<keyword evidence="11" id="KW-1185">Reference proteome</keyword>
<evidence type="ECO:0000313" key="10">
    <source>
        <dbReference type="EMBL" id="MBB5159499.1"/>
    </source>
</evidence>
<dbReference type="RefSeq" id="WP_312864602.1">
    <property type="nucleotide sequence ID" value="NZ_JACHIW010000002.1"/>
</dbReference>
<evidence type="ECO:0000256" key="3">
    <source>
        <dbReference type="ARBA" id="ARBA00022643"/>
    </source>
</evidence>
<feature type="binding site" evidence="6">
    <location>
        <begin position="76"/>
        <end position="81"/>
    </location>
    <ligand>
        <name>FMN</name>
        <dbReference type="ChEBI" id="CHEBI:58210"/>
    </ligand>
</feature>
<feature type="binding site" evidence="6">
    <location>
        <position position="199"/>
    </location>
    <ligand>
        <name>FMN</name>
        <dbReference type="ChEBI" id="CHEBI:58210"/>
    </ligand>
</feature>
<dbReference type="NCBIfam" id="TIGR00558">
    <property type="entry name" value="pdxH"/>
    <property type="match status" value="1"/>
</dbReference>
<dbReference type="Proteomes" id="UP000584374">
    <property type="component" value="Unassembled WGS sequence"/>
</dbReference>
<feature type="binding site" evidence="6">
    <location>
        <position position="121"/>
    </location>
    <ligand>
        <name>FMN</name>
        <dbReference type="ChEBI" id="CHEBI:58210"/>
    </ligand>
</feature>
<evidence type="ECO:0000256" key="7">
    <source>
        <dbReference type="SAM" id="MobiDB-lite"/>
    </source>
</evidence>
<dbReference type="Pfam" id="PF01243">
    <property type="entry name" value="PNPOx_N"/>
    <property type="match status" value="1"/>
</dbReference>
<dbReference type="GO" id="GO:0008615">
    <property type="term" value="P:pyridoxine biosynthetic process"/>
    <property type="evidence" value="ECO:0007669"/>
    <property type="project" value="UniProtKB-UniRule"/>
</dbReference>
<protein>
    <recommendedName>
        <fullName evidence="5">Pyridoxamine 5'-phosphate oxidase</fullName>
        <ecNumber evidence="5">1.4.3.5</ecNumber>
    </recommendedName>
</protein>
<comment type="caution">
    <text evidence="10">The sequence shown here is derived from an EMBL/GenBank/DDBJ whole genome shotgun (WGS) entry which is preliminary data.</text>
</comment>
<feature type="binding site" evidence="6">
    <location>
        <position position="209"/>
    </location>
    <ligand>
        <name>FMN</name>
        <dbReference type="ChEBI" id="CHEBI:58210"/>
    </ligand>
</feature>
<dbReference type="InterPro" id="IPR011576">
    <property type="entry name" value="Pyridox_Oxase_N"/>
</dbReference>
<proteinExistence type="inferred from homology"/>